<dbReference type="InterPro" id="IPR007197">
    <property type="entry name" value="rSAM"/>
</dbReference>
<evidence type="ECO:0000259" key="11">
    <source>
        <dbReference type="PROSITE" id="PS51918"/>
    </source>
</evidence>
<dbReference type="PANTHER" id="PTHR43409:SF7">
    <property type="entry name" value="BLL1977 PROTEIN"/>
    <property type="match status" value="1"/>
</dbReference>
<name>A0A107F7C8_9BURK</name>
<evidence type="ECO:0000256" key="6">
    <source>
        <dbReference type="ARBA" id="ARBA00022723"/>
    </source>
</evidence>
<dbReference type="SFLD" id="SFLDG01082">
    <property type="entry name" value="B12-binding_domain_containing"/>
    <property type="match status" value="1"/>
</dbReference>
<evidence type="ECO:0000256" key="9">
    <source>
        <dbReference type="SAM" id="MobiDB-lite"/>
    </source>
</evidence>
<evidence type="ECO:0000256" key="1">
    <source>
        <dbReference type="ARBA" id="ARBA00001966"/>
    </source>
</evidence>
<dbReference type="SMART" id="SM00729">
    <property type="entry name" value="Elp3"/>
    <property type="match status" value="1"/>
</dbReference>
<gene>
    <name evidence="12" type="ORF">WL73_15350</name>
</gene>
<keyword evidence="8" id="KW-0411">Iron-sulfur</keyword>
<dbReference type="SFLD" id="SFLDG01123">
    <property type="entry name" value="methyltransferase_(Class_B)"/>
    <property type="match status" value="1"/>
</dbReference>
<evidence type="ECO:0000256" key="2">
    <source>
        <dbReference type="ARBA" id="ARBA00022490"/>
    </source>
</evidence>
<comment type="cofactor">
    <cofactor evidence="1">
        <name>[4Fe-4S] cluster</name>
        <dbReference type="ChEBI" id="CHEBI:49883"/>
    </cofactor>
</comment>
<keyword evidence="7" id="KW-0408">Iron</keyword>
<keyword evidence="5" id="KW-0949">S-adenosyl-L-methionine</keyword>
<dbReference type="InterPro" id="IPR006638">
    <property type="entry name" value="Elp3/MiaA/NifB-like_rSAM"/>
</dbReference>
<dbReference type="PANTHER" id="PTHR43409">
    <property type="entry name" value="ANAEROBIC MAGNESIUM-PROTOPORPHYRIN IX MONOMETHYL ESTER CYCLASE-RELATED"/>
    <property type="match status" value="1"/>
</dbReference>
<dbReference type="GO" id="GO:0031419">
    <property type="term" value="F:cobalamin binding"/>
    <property type="evidence" value="ECO:0007669"/>
    <property type="project" value="InterPro"/>
</dbReference>
<dbReference type="InterPro" id="IPR006158">
    <property type="entry name" value="Cobalamin-bd"/>
</dbReference>
<dbReference type="AlphaFoldDB" id="A0A107F7C8"/>
<sequence length="608" mass="66399">MPAVLHIKPVIPLMPFAAPGDEDADPLRSAVDFTHPRPMRVCFPVLLDGDLVVSSEHLGVSYLVAILRRLSIDCCIVEVPAGGAGDAAAIERIRAFRPDLVGLSLTTVSISHATAFGHALRAHLGPATAFLAGGPLATSLGSQLLRNPNWSFLDALVRGEGDVPLVRYVEALWQDSDFANVPALSWRRAAGDCVDNPVGRTVVELDMLPEAMRDQYEANDGRLSSMRVATTRGCSGSCAFCNAPHAGNKINGGKLWRTRSTARILDEIERLHRQYRVDTFEFVDSTFEDPGGGTLGKRRIGAIAQGLLDRGLHIHYSCCTQARSWHEADRPLLALLHRSGLEKVLIGIESGSQRGLDRWNKKSTVEDNIRAIGLLRGAGIHVEFGFIAYHPWSSFDEIRANNAFLHRFLGQHLRRYTTPLELYPGASVLDTLRAERLLHDDYALSLDPFAYDFQDARIAALAASMPLLFRKDAASTDGALPPVFEFERNDPAFSLRLSRLKRRAATPAGARAITAAEAGVRALRDALAEFNLALISRLTLRAEQGVLTEADVLAERPAVDARYRAALNALRTLDAELAAGWRPGGGRPAPDHSIPNPTRRSDHESTRA</sequence>
<dbReference type="PROSITE" id="PS51332">
    <property type="entry name" value="B12_BINDING"/>
    <property type="match status" value="1"/>
</dbReference>
<evidence type="ECO:0000256" key="7">
    <source>
        <dbReference type="ARBA" id="ARBA00023004"/>
    </source>
</evidence>
<dbReference type="SFLD" id="SFLDS00029">
    <property type="entry name" value="Radical_SAM"/>
    <property type="match status" value="1"/>
</dbReference>
<dbReference type="GO" id="GO:0051539">
    <property type="term" value="F:4 iron, 4 sulfur cluster binding"/>
    <property type="evidence" value="ECO:0007669"/>
    <property type="project" value="UniProtKB-KW"/>
</dbReference>
<feature type="domain" description="B12-binding" evidence="10">
    <location>
        <begin position="37"/>
        <end position="179"/>
    </location>
</feature>
<dbReference type="GO" id="GO:0003824">
    <property type="term" value="F:catalytic activity"/>
    <property type="evidence" value="ECO:0007669"/>
    <property type="project" value="InterPro"/>
</dbReference>
<dbReference type="EMBL" id="LPIX01000057">
    <property type="protein sequence ID" value="KWE03133.1"/>
    <property type="molecule type" value="Genomic_DNA"/>
</dbReference>
<dbReference type="Proteomes" id="UP000062998">
    <property type="component" value="Unassembled WGS sequence"/>
</dbReference>
<dbReference type="InterPro" id="IPR023404">
    <property type="entry name" value="rSAM_horseshoe"/>
</dbReference>
<dbReference type="InterPro" id="IPR034466">
    <property type="entry name" value="Methyltransferase_Class_B"/>
</dbReference>
<keyword evidence="4" id="KW-0808">Transferase</keyword>
<dbReference type="SUPFAM" id="SSF102114">
    <property type="entry name" value="Radical SAM enzymes"/>
    <property type="match status" value="1"/>
</dbReference>
<evidence type="ECO:0000256" key="8">
    <source>
        <dbReference type="ARBA" id="ARBA00023014"/>
    </source>
</evidence>
<evidence type="ECO:0000256" key="5">
    <source>
        <dbReference type="ARBA" id="ARBA00022691"/>
    </source>
</evidence>
<protein>
    <submittedName>
        <fullName evidence="12">Uncharacterized protein</fullName>
    </submittedName>
</protein>
<dbReference type="Pfam" id="PF02310">
    <property type="entry name" value="B12-binding"/>
    <property type="match status" value="1"/>
</dbReference>
<organism evidence="12 13">
    <name type="scientific">Burkholderia ubonensis</name>
    <dbReference type="NCBI Taxonomy" id="101571"/>
    <lineage>
        <taxon>Bacteria</taxon>
        <taxon>Pseudomonadati</taxon>
        <taxon>Pseudomonadota</taxon>
        <taxon>Betaproteobacteria</taxon>
        <taxon>Burkholderiales</taxon>
        <taxon>Burkholderiaceae</taxon>
        <taxon>Burkholderia</taxon>
        <taxon>Burkholderia cepacia complex</taxon>
    </lineage>
</organism>
<feature type="domain" description="Radical SAM core" evidence="11">
    <location>
        <begin position="218"/>
        <end position="450"/>
    </location>
</feature>
<evidence type="ECO:0000256" key="3">
    <source>
        <dbReference type="ARBA" id="ARBA00022603"/>
    </source>
</evidence>
<evidence type="ECO:0000259" key="10">
    <source>
        <dbReference type="PROSITE" id="PS51332"/>
    </source>
</evidence>
<dbReference type="Gene3D" id="3.40.50.280">
    <property type="entry name" value="Cobalamin-binding domain"/>
    <property type="match status" value="1"/>
</dbReference>
<dbReference type="CDD" id="cd01335">
    <property type="entry name" value="Radical_SAM"/>
    <property type="match status" value="1"/>
</dbReference>
<evidence type="ECO:0000313" key="13">
    <source>
        <dbReference type="Proteomes" id="UP000062998"/>
    </source>
</evidence>
<dbReference type="GO" id="GO:0046872">
    <property type="term" value="F:metal ion binding"/>
    <property type="evidence" value="ECO:0007669"/>
    <property type="project" value="UniProtKB-KW"/>
</dbReference>
<dbReference type="Pfam" id="PF04055">
    <property type="entry name" value="Radical_SAM"/>
    <property type="match status" value="1"/>
</dbReference>
<keyword evidence="2" id="KW-0963">Cytoplasm</keyword>
<dbReference type="RefSeq" id="WP_060325068.1">
    <property type="nucleotide sequence ID" value="NZ_LPIU01000016.1"/>
</dbReference>
<evidence type="ECO:0000256" key="4">
    <source>
        <dbReference type="ARBA" id="ARBA00022679"/>
    </source>
</evidence>
<proteinExistence type="predicted"/>
<keyword evidence="6" id="KW-0479">Metal-binding</keyword>
<keyword evidence="3" id="KW-0489">Methyltransferase</keyword>
<feature type="region of interest" description="Disordered" evidence="9">
    <location>
        <begin position="580"/>
        <end position="608"/>
    </location>
</feature>
<comment type="caution">
    <text evidence="12">The sequence shown here is derived from an EMBL/GenBank/DDBJ whole genome shotgun (WGS) entry which is preliminary data.</text>
</comment>
<dbReference type="Gene3D" id="3.80.30.20">
    <property type="entry name" value="tm_1862 like domain"/>
    <property type="match status" value="1"/>
</dbReference>
<reference evidence="12 13" key="1">
    <citation type="submission" date="2015-11" db="EMBL/GenBank/DDBJ databases">
        <title>Expanding the genomic diversity of Burkholderia species for the development of highly accurate diagnostics.</title>
        <authorList>
            <person name="Sahl J."/>
            <person name="Keim P."/>
            <person name="Wagner D."/>
        </authorList>
    </citation>
    <scope>NUCLEOTIDE SEQUENCE [LARGE SCALE GENOMIC DNA]</scope>
    <source>
        <strain evidence="12 13">MSMB2167WGS</strain>
    </source>
</reference>
<dbReference type="InterPro" id="IPR051198">
    <property type="entry name" value="BchE-like"/>
</dbReference>
<dbReference type="PROSITE" id="PS51918">
    <property type="entry name" value="RADICAL_SAM"/>
    <property type="match status" value="1"/>
</dbReference>
<evidence type="ECO:0000313" key="12">
    <source>
        <dbReference type="EMBL" id="KWE03133.1"/>
    </source>
</evidence>
<accession>A0A107F7C8</accession>
<dbReference type="OrthoDB" id="9801424at2"/>
<feature type="compositionally biased region" description="Basic and acidic residues" evidence="9">
    <location>
        <begin position="599"/>
        <end position="608"/>
    </location>
</feature>
<dbReference type="InterPro" id="IPR058240">
    <property type="entry name" value="rSAM_sf"/>
</dbReference>